<proteinExistence type="predicted"/>
<dbReference type="EMBL" id="CP133461">
    <property type="protein sequence ID" value="WMV75888.1"/>
    <property type="molecule type" value="Genomic_DNA"/>
</dbReference>
<dbReference type="RefSeq" id="WP_008880278.1">
    <property type="nucleotide sequence ID" value="NZ_CP017690.1"/>
</dbReference>
<organism evidence="1 2">
    <name type="scientific">Geobacillus thermodenitrificans</name>
    <dbReference type="NCBI Taxonomy" id="33940"/>
    <lineage>
        <taxon>Bacteria</taxon>
        <taxon>Bacillati</taxon>
        <taxon>Bacillota</taxon>
        <taxon>Bacilli</taxon>
        <taxon>Bacillales</taxon>
        <taxon>Anoxybacillaceae</taxon>
        <taxon>Geobacillus</taxon>
    </lineage>
</organism>
<dbReference type="GeneID" id="87622860"/>
<evidence type="ECO:0000313" key="1">
    <source>
        <dbReference type="EMBL" id="WMV75888.1"/>
    </source>
</evidence>
<protein>
    <submittedName>
        <fullName evidence="1">YuzF family protein</fullName>
    </submittedName>
</protein>
<reference evidence="1 2" key="1">
    <citation type="submission" date="2023-08" db="EMBL/GenBank/DDBJ databases">
        <title>Complete genome sequence of Geobacillus thermodenitrificans K1041, a genetically tractable strain representative of the genus Geobacillus.</title>
        <authorList>
            <person name="Kani S."/>
            <person name="Suzuki H."/>
        </authorList>
    </citation>
    <scope>NUCLEOTIDE SEQUENCE [LARGE SCALE GENOMIC DNA]</scope>
    <source>
        <strain evidence="1 2">K1041</strain>
    </source>
</reference>
<evidence type="ECO:0000313" key="2">
    <source>
        <dbReference type="Proteomes" id="UP001297580"/>
    </source>
</evidence>
<dbReference type="Pfam" id="PF10842">
    <property type="entry name" value="DUF2642"/>
    <property type="match status" value="1"/>
</dbReference>
<name>A0ABY9QBI7_GEOTD</name>
<sequence length="87" mass="9588">MNQPYASPQLVSLIDPYVYHALQSLLGQQVVVETTRNSLLGTLRDVKPDHLVLTAHQKVYYIRLAQVVSVHLGDVGKGGAYRGVSED</sequence>
<dbReference type="Proteomes" id="UP001297580">
    <property type="component" value="Chromosome"/>
</dbReference>
<accession>A0ABY9QBI7</accession>
<keyword evidence="2" id="KW-1185">Reference proteome</keyword>
<dbReference type="InterPro" id="IPR020139">
    <property type="entry name" value="DUF2642"/>
</dbReference>
<gene>
    <name evidence="1" type="ORF">HSX42_16955</name>
</gene>